<proteinExistence type="predicted"/>
<dbReference type="EMBL" id="WBPP01000007">
    <property type="protein sequence ID" value="KAB2399539.1"/>
    <property type="molecule type" value="Genomic_DNA"/>
</dbReference>
<evidence type="ECO:0000259" key="1">
    <source>
        <dbReference type="Pfam" id="PF04851"/>
    </source>
</evidence>
<dbReference type="PANTHER" id="PTHR47396">
    <property type="entry name" value="TYPE I RESTRICTION ENZYME ECOKI R PROTEIN"/>
    <property type="match status" value="1"/>
</dbReference>
<dbReference type="RefSeq" id="WP_151522864.1">
    <property type="nucleotide sequence ID" value="NZ_WBPL01000010.1"/>
</dbReference>
<keyword evidence="2" id="KW-0378">Hydrolase</keyword>
<reference evidence="2 3" key="1">
    <citation type="submission" date="2019-10" db="EMBL/GenBank/DDBJ databases">
        <title>Bacillus from the desert of Cuatro Cinegas, Coahuila.</title>
        <authorList>
            <person name="Olmedo-Alvarez G."/>
            <person name="Saldana S."/>
            <person name="Barcelo D."/>
        </authorList>
    </citation>
    <scope>NUCLEOTIDE SEQUENCE [LARGE SCALE GENOMIC DNA]</scope>
    <source>
        <strain evidence="2 3">CH417_13T</strain>
    </source>
</reference>
<sequence length="883" mass="100917">MFNLKDYQQRTLDSLTNYFNECNKIDDANTAFYKVTKKSFGTGVSYTPVKGLEGIPYVCLRVPTGGGKTIMACHSIEIVQNQLLQTDHSVVLWLVPSNAIKEQTINALKDPSHPYRRALDGSLGSVNVLDTVDALYIKRATLDTTTTIIVSTMQAFRVEDTQGRKVYESSGSLMDHFSGISNEILERLEKNEQGIYKKSLANVLHMRRPILIVDEAHNARTELSFDTLSRFNPSCIIEFTATPDTEDNPSNVLYSVSAAELKAEEMIKIPIYLETRSDWKEIISISVAKRNALEKVARLEKQKTGEYIRPVALIQAQPNRKGRISVTAEVIEKYLCEELKISKEEIAVETGNRRDLEGVNILSDRCPIKYVITVQALKEGWDCPFAYVLCSVAEMRSSTAIEQLLGRIMRMPKAKFKKQAELNRAYAFATSQNFFEAANALTDALVQNGFNKQEAKEFVRRSNSEQQELEWDGAAEEDNDLYHLLGSYSVKLPERPNLENLPNMIAEKLAYDEETSTITIYGEIDDQDKRELENCFETDTGKKVIKQVCEKLNSLSMHNSLAPSERGEKFEVPALAIKQGDLFEIFEETHFLEHTWKLTDYDALLTREEYSGSGNSGQVGEITVTDKGRVQAKFVTELQQQLHAFNIETGWTAIDLSVWLDRNISHPDISPAETSIYFSRVIRTLIDERGISLEKLVIDRYKLKNAMVKKIDLFREKAKQDSFQQCLFNDLEDQIIVTPEVCFSFNPIQYPCSTYYKGSYKFQKHFYPQVGELNERGEEVECAQFIDTLPEVKFWARNLERKGKYSFWLQTSTDKFYPDFVCLLTDGRYLVIEYKGEDRWSNDDSKEKRDIGLLWESKSNGKCLFIMPKGKDMDAIRAKISKK</sequence>
<dbReference type="GO" id="GO:0005829">
    <property type="term" value="C:cytosol"/>
    <property type="evidence" value="ECO:0007669"/>
    <property type="project" value="TreeGrafter"/>
</dbReference>
<organism evidence="2 3">
    <name type="scientific">Bacillus cereus</name>
    <dbReference type="NCBI Taxonomy" id="1396"/>
    <lineage>
        <taxon>Bacteria</taxon>
        <taxon>Bacillati</taxon>
        <taxon>Bacillota</taxon>
        <taxon>Bacilli</taxon>
        <taxon>Bacillales</taxon>
        <taxon>Bacillaceae</taxon>
        <taxon>Bacillus</taxon>
        <taxon>Bacillus cereus group</taxon>
    </lineage>
</organism>
<keyword evidence="2" id="KW-0347">Helicase</keyword>
<protein>
    <submittedName>
        <fullName evidence="2">DEAD/DEAH box helicase</fullName>
    </submittedName>
</protein>
<dbReference type="AlphaFoldDB" id="A0A9W7UZ01"/>
<accession>A0A9W7UZ01</accession>
<evidence type="ECO:0000313" key="3">
    <source>
        <dbReference type="Proteomes" id="UP000475765"/>
    </source>
</evidence>
<dbReference type="InterPro" id="IPR027417">
    <property type="entry name" value="P-loop_NTPase"/>
</dbReference>
<dbReference type="SUPFAM" id="SSF52540">
    <property type="entry name" value="P-loop containing nucleoside triphosphate hydrolases"/>
    <property type="match status" value="1"/>
</dbReference>
<dbReference type="CDD" id="cd18785">
    <property type="entry name" value="SF2_C"/>
    <property type="match status" value="1"/>
</dbReference>
<dbReference type="Gene3D" id="3.40.50.300">
    <property type="entry name" value="P-loop containing nucleotide triphosphate hydrolases"/>
    <property type="match status" value="2"/>
</dbReference>
<dbReference type="PANTHER" id="PTHR47396:SF1">
    <property type="entry name" value="ATP-DEPENDENT HELICASE IRC3-RELATED"/>
    <property type="match status" value="1"/>
</dbReference>
<dbReference type="Proteomes" id="UP000475765">
    <property type="component" value="Unassembled WGS sequence"/>
</dbReference>
<feature type="domain" description="Helicase/UvrB N-terminal" evidence="1">
    <location>
        <begin position="2"/>
        <end position="244"/>
    </location>
</feature>
<comment type="caution">
    <text evidence="2">The sequence shown here is derived from an EMBL/GenBank/DDBJ whole genome shotgun (WGS) entry which is preliminary data.</text>
</comment>
<dbReference type="GO" id="GO:0004386">
    <property type="term" value="F:helicase activity"/>
    <property type="evidence" value="ECO:0007669"/>
    <property type="project" value="UniProtKB-KW"/>
</dbReference>
<dbReference type="InterPro" id="IPR050742">
    <property type="entry name" value="Helicase_Restrict-Modif_Enz"/>
</dbReference>
<dbReference type="InterPro" id="IPR006935">
    <property type="entry name" value="Helicase/UvrB_N"/>
</dbReference>
<name>A0A9W7UZ01_BACCE</name>
<keyword evidence="2" id="KW-0067">ATP-binding</keyword>
<keyword evidence="2" id="KW-0547">Nucleotide-binding</keyword>
<dbReference type="GO" id="GO:0005524">
    <property type="term" value="F:ATP binding"/>
    <property type="evidence" value="ECO:0007669"/>
    <property type="project" value="InterPro"/>
</dbReference>
<gene>
    <name evidence="2" type="ORF">F8172_04135</name>
</gene>
<evidence type="ECO:0000313" key="2">
    <source>
        <dbReference type="EMBL" id="KAB2399539.1"/>
    </source>
</evidence>
<dbReference type="GO" id="GO:0016787">
    <property type="term" value="F:hydrolase activity"/>
    <property type="evidence" value="ECO:0007669"/>
    <property type="project" value="InterPro"/>
</dbReference>
<dbReference type="Pfam" id="PF04851">
    <property type="entry name" value="ResIII"/>
    <property type="match status" value="1"/>
</dbReference>
<dbReference type="GO" id="GO:0003677">
    <property type="term" value="F:DNA binding"/>
    <property type="evidence" value="ECO:0007669"/>
    <property type="project" value="InterPro"/>
</dbReference>